<dbReference type="GO" id="GO:0005840">
    <property type="term" value="C:ribosome"/>
    <property type="evidence" value="ECO:0007669"/>
    <property type="project" value="UniProtKB-KW"/>
</dbReference>
<dbReference type="Pfam" id="PF06325">
    <property type="entry name" value="PrmA"/>
    <property type="match status" value="1"/>
</dbReference>
<dbReference type="InterPro" id="IPR029063">
    <property type="entry name" value="SAM-dependent_MTases_sf"/>
</dbReference>
<dbReference type="PANTHER" id="PTHR43648">
    <property type="entry name" value="ELECTRON TRANSFER FLAVOPROTEIN BETA SUBUNIT LYSINE METHYLTRANSFERASE"/>
    <property type="match status" value="1"/>
</dbReference>
<dbReference type="InterPro" id="IPR050078">
    <property type="entry name" value="Ribosomal_L11_MeTrfase_PrmA"/>
</dbReference>
<evidence type="ECO:0000256" key="2">
    <source>
        <dbReference type="ARBA" id="ARBA00022490"/>
    </source>
</evidence>
<dbReference type="GO" id="GO:0016279">
    <property type="term" value="F:protein-lysine N-methyltransferase activity"/>
    <property type="evidence" value="ECO:0007669"/>
    <property type="project" value="TreeGrafter"/>
</dbReference>
<protein>
    <submittedName>
        <fullName evidence="6">50S ribosomal protein L11 methyltransferase</fullName>
    </submittedName>
</protein>
<dbReference type="PANTHER" id="PTHR43648:SF1">
    <property type="entry name" value="ELECTRON TRANSFER FLAVOPROTEIN BETA SUBUNIT LYSINE METHYLTRANSFERASE"/>
    <property type="match status" value="1"/>
</dbReference>
<dbReference type="EMBL" id="DRNF01000100">
    <property type="protein sequence ID" value="HHJ80299.1"/>
    <property type="molecule type" value="Genomic_DNA"/>
</dbReference>
<organism evidence="6">
    <name type="scientific">Candidatus Tenderia electrophaga</name>
    <dbReference type="NCBI Taxonomy" id="1748243"/>
    <lineage>
        <taxon>Bacteria</taxon>
        <taxon>Pseudomonadati</taxon>
        <taxon>Pseudomonadota</taxon>
        <taxon>Gammaproteobacteria</taxon>
        <taxon>Candidatus Tenderiales</taxon>
        <taxon>Candidatus Tenderiaceae</taxon>
        <taxon>Candidatus Tenderia</taxon>
    </lineage>
</organism>
<keyword evidence="3 6" id="KW-0489">Methyltransferase</keyword>
<dbReference type="Gene3D" id="3.40.50.150">
    <property type="entry name" value="Vaccinia Virus protein VP39"/>
    <property type="match status" value="1"/>
</dbReference>
<dbReference type="GO" id="GO:0032259">
    <property type="term" value="P:methylation"/>
    <property type="evidence" value="ECO:0007669"/>
    <property type="project" value="UniProtKB-KW"/>
</dbReference>
<proteinExistence type="inferred from homology"/>
<dbReference type="GO" id="GO:0005829">
    <property type="term" value="C:cytosol"/>
    <property type="evidence" value="ECO:0007669"/>
    <property type="project" value="TreeGrafter"/>
</dbReference>
<dbReference type="InterPro" id="IPR004498">
    <property type="entry name" value="Ribosomal_PrmA_MeTrfase"/>
</dbReference>
<keyword evidence="4" id="KW-0808">Transferase</keyword>
<feature type="non-terminal residue" evidence="6">
    <location>
        <position position="1"/>
    </location>
</feature>
<evidence type="ECO:0000256" key="1">
    <source>
        <dbReference type="ARBA" id="ARBA00009741"/>
    </source>
</evidence>
<keyword evidence="6" id="KW-0689">Ribosomal protein</keyword>
<dbReference type="AlphaFoldDB" id="A0A832J5W3"/>
<dbReference type="CDD" id="cd02440">
    <property type="entry name" value="AdoMet_MTases"/>
    <property type="match status" value="1"/>
</dbReference>
<accession>A0A832J5W3</accession>
<keyword evidence="6" id="KW-0687">Ribonucleoprotein</keyword>
<evidence type="ECO:0000313" key="6">
    <source>
        <dbReference type="EMBL" id="HHJ80299.1"/>
    </source>
</evidence>
<name>A0A832J5W3_9GAMM</name>
<reference evidence="6" key="1">
    <citation type="journal article" date="2020" name="mSystems">
        <title>Genome- and Community-Level Interaction Insights into Carbon Utilization and Element Cycling Functions of Hydrothermarchaeota in Hydrothermal Sediment.</title>
        <authorList>
            <person name="Zhou Z."/>
            <person name="Liu Y."/>
            <person name="Xu W."/>
            <person name="Pan J."/>
            <person name="Luo Z.H."/>
            <person name="Li M."/>
        </authorList>
    </citation>
    <scope>NUCLEOTIDE SEQUENCE [LARGE SCALE GENOMIC DNA]</scope>
    <source>
        <strain evidence="6">HyVt-505</strain>
    </source>
</reference>
<keyword evidence="5" id="KW-0949">S-adenosyl-L-methionine</keyword>
<dbReference type="HAMAP" id="MF_00735">
    <property type="entry name" value="Methyltr_PrmA"/>
    <property type="match status" value="1"/>
</dbReference>
<comment type="caution">
    <text evidence="6">The sequence shown here is derived from an EMBL/GenBank/DDBJ whole genome shotgun (WGS) entry which is preliminary data.</text>
</comment>
<gene>
    <name evidence="6" type="ORF">ENJ65_01545</name>
</gene>
<sequence>VDMPGIIEQLKQALGEQAPQQVQVNPLEDKDWVRAWMDTFKPIRFGQNLWICPSWHTPDQADATNVMLDPGLAFGTGTHPTTALCMEWLDANPPVDLEVVDFGCGSGILAIAAALLGASHVEAVDHDPQAVLATNDNAEKNNVSDKINALLPRQFADQPADLILANILANPLLELAPRFAELLKPGGQIVLSGILAEQAEQIRQRYAEWFELQPPTQQDDWVRIDGRRR</sequence>
<dbReference type="NCBIfam" id="TIGR00406">
    <property type="entry name" value="prmA"/>
    <property type="match status" value="1"/>
</dbReference>
<evidence type="ECO:0000256" key="4">
    <source>
        <dbReference type="ARBA" id="ARBA00022679"/>
    </source>
</evidence>
<evidence type="ECO:0000256" key="5">
    <source>
        <dbReference type="ARBA" id="ARBA00022691"/>
    </source>
</evidence>
<dbReference type="Proteomes" id="UP000885832">
    <property type="component" value="Unassembled WGS sequence"/>
</dbReference>
<comment type="similarity">
    <text evidence="1">Belongs to the methyltransferase superfamily. PrmA family.</text>
</comment>
<dbReference type="SUPFAM" id="SSF53335">
    <property type="entry name" value="S-adenosyl-L-methionine-dependent methyltransferases"/>
    <property type="match status" value="1"/>
</dbReference>
<evidence type="ECO:0000256" key="3">
    <source>
        <dbReference type="ARBA" id="ARBA00022603"/>
    </source>
</evidence>
<keyword evidence="2" id="KW-0963">Cytoplasm</keyword>